<feature type="domain" description="Beta-lactamase class A catalytic" evidence="3">
    <location>
        <begin position="259"/>
        <end position="307"/>
    </location>
</feature>
<keyword evidence="2" id="KW-0732">Signal</keyword>
<feature type="chain" id="PRO_5039343212" evidence="2">
    <location>
        <begin position="23"/>
        <end position="480"/>
    </location>
</feature>
<feature type="compositionally biased region" description="Low complexity" evidence="1">
    <location>
        <begin position="168"/>
        <end position="179"/>
    </location>
</feature>
<dbReference type="Proteomes" id="UP000481852">
    <property type="component" value="Unassembled WGS sequence"/>
</dbReference>
<dbReference type="PANTHER" id="PTHR35333">
    <property type="entry name" value="BETA-LACTAMASE"/>
    <property type="match status" value="1"/>
</dbReference>
<dbReference type="GO" id="GO:0008800">
    <property type="term" value="F:beta-lactamase activity"/>
    <property type="evidence" value="ECO:0007669"/>
    <property type="project" value="InterPro"/>
</dbReference>
<protein>
    <submittedName>
        <fullName evidence="4">Serine hydrolase</fullName>
    </submittedName>
</protein>
<dbReference type="InterPro" id="IPR012338">
    <property type="entry name" value="Beta-lactam/transpept-like"/>
</dbReference>
<comment type="caution">
    <text evidence="4">The sequence shown here is derived from an EMBL/GenBank/DDBJ whole genome shotgun (WGS) entry which is preliminary data.</text>
</comment>
<feature type="signal peptide" evidence="2">
    <location>
        <begin position="1"/>
        <end position="22"/>
    </location>
</feature>
<proteinExistence type="predicted"/>
<keyword evidence="5" id="KW-1185">Reference proteome</keyword>
<dbReference type="GO" id="GO:0046677">
    <property type="term" value="P:response to antibiotic"/>
    <property type="evidence" value="ECO:0007669"/>
    <property type="project" value="InterPro"/>
</dbReference>
<organism evidence="4 5">
    <name type="scientific">Porcincola intestinalis</name>
    <dbReference type="NCBI Taxonomy" id="2606632"/>
    <lineage>
        <taxon>Bacteria</taxon>
        <taxon>Bacillati</taxon>
        <taxon>Bacillota</taxon>
        <taxon>Clostridia</taxon>
        <taxon>Lachnospirales</taxon>
        <taxon>Lachnospiraceae</taxon>
        <taxon>Porcincola</taxon>
    </lineage>
</organism>
<evidence type="ECO:0000259" key="3">
    <source>
        <dbReference type="Pfam" id="PF13354"/>
    </source>
</evidence>
<feature type="region of interest" description="Disordered" evidence="1">
    <location>
        <begin position="44"/>
        <end position="200"/>
    </location>
</feature>
<dbReference type="InterPro" id="IPR045155">
    <property type="entry name" value="Beta-lactam_cat"/>
</dbReference>
<keyword evidence="4" id="KW-0378">Hydrolase</keyword>
<dbReference type="Gene3D" id="3.40.710.10">
    <property type="entry name" value="DD-peptidase/beta-lactamase superfamily"/>
    <property type="match status" value="1"/>
</dbReference>
<feature type="compositionally biased region" description="Basic and acidic residues" evidence="1">
    <location>
        <begin position="142"/>
        <end position="152"/>
    </location>
</feature>
<sequence length="480" mass="51642">MKRKSYISLSLLLALAAAQTPAAATRADHLNTVASGILRYSASGHDTSDQTSVSAQTDASDHTSAQAQTDAHNHTSAQAQTDAHNHTSAQTQSGASARPASASVSSASDIEKLVNPLAGGLKDSDGYAGTEVPTLSGLSQPKETEAGPEKNGKSASGKDTAETDDTPAAEASTETEAPSMPVPQDNGVIGEDAETESDVSQTVNGFFQSPDINGYNAARVSLYDYRMLRDYPLPSLPRDLHTLYDQIKAAVAGYSGTWSVYVEDLSTRQALIVGDQPMKSASVMKLFVMATVYEQIDSGKIDRTEEVVSLLHDMISNSSNEAANRLLLLLGNGDYAKGIRAVNRYISSHGYSKDTREYNGFEDDAAVVDGSHFNQINAKDIGLLLEHVYSRSFISRNVCNEIEDMMLNQATRYKIPRGLPDDVEVANKTGEMDTVENDAALVFGGRTDFILVVLSEDWDSKNTAQEEIQDLAGMVYNYLN</sequence>
<feature type="compositionally biased region" description="Low complexity" evidence="1">
    <location>
        <begin position="93"/>
        <end position="108"/>
    </location>
</feature>
<name>A0A6L5X648_9FIRM</name>
<dbReference type="InterPro" id="IPR000871">
    <property type="entry name" value="Beta-lactam_class-A"/>
</dbReference>
<dbReference type="PANTHER" id="PTHR35333:SF3">
    <property type="entry name" value="BETA-LACTAMASE-TYPE TRANSPEPTIDASE FOLD CONTAINING PROTEIN"/>
    <property type="match status" value="1"/>
</dbReference>
<evidence type="ECO:0000256" key="2">
    <source>
        <dbReference type="SAM" id="SignalP"/>
    </source>
</evidence>
<evidence type="ECO:0000313" key="5">
    <source>
        <dbReference type="Proteomes" id="UP000481852"/>
    </source>
</evidence>
<dbReference type="SUPFAM" id="SSF56601">
    <property type="entry name" value="beta-lactamase/transpeptidase-like"/>
    <property type="match status" value="1"/>
</dbReference>
<dbReference type="RefSeq" id="WP_154527028.1">
    <property type="nucleotide sequence ID" value="NZ_VULZ01000015.1"/>
</dbReference>
<reference evidence="4 5" key="1">
    <citation type="submission" date="2019-08" db="EMBL/GenBank/DDBJ databases">
        <title>In-depth cultivation of the pig gut microbiome towards novel bacterial diversity and tailored functional studies.</title>
        <authorList>
            <person name="Wylensek D."/>
            <person name="Hitch T.C.A."/>
            <person name="Clavel T."/>
        </authorList>
    </citation>
    <scope>NUCLEOTIDE SEQUENCE [LARGE SCALE GENOMIC DNA]</scope>
    <source>
        <strain evidence="4 5">Oil+RF-744-WCA-WT-11</strain>
    </source>
</reference>
<dbReference type="GO" id="GO:0030655">
    <property type="term" value="P:beta-lactam antibiotic catabolic process"/>
    <property type="evidence" value="ECO:0007669"/>
    <property type="project" value="InterPro"/>
</dbReference>
<feature type="domain" description="Beta-lactamase class A catalytic" evidence="3">
    <location>
        <begin position="309"/>
        <end position="454"/>
    </location>
</feature>
<feature type="compositionally biased region" description="Polar residues" evidence="1">
    <location>
        <begin position="49"/>
        <end position="92"/>
    </location>
</feature>
<dbReference type="AlphaFoldDB" id="A0A6L5X648"/>
<evidence type="ECO:0000313" key="4">
    <source>
        <dbReference type="EMBL" id="MSS15811.1"/>
    </source>
</evidence>
<evidence type="ECO:0000256" key="1">
    <source>
        <dbReference type="SAM" id="MobiDB-lite"/>
    </source>
</evidence>
<dbReference type="EMBL" id="VULZ01000015">
    <property type="protein sequence ID" value="MSS15811.1"/>
    <property type="molecule type" value="Genomic_DNA"/>
</dbReference>
<accession>A0A6L5X648</accession>
<gene>
    <name evidence="4" type="ORF">FYJ35_12355</name>
</gene>
<dbReference type="Pfam" id="PF13354">
    <property type="entry name" value="Beta-lactamase2"/>
    <property type="match status" value="2"/>
</dbReference>